<gene>
    <name evidence="4" type="ORF">H2204_007751</name>
</gene>
<dbReference type="PANTHER" id="PTHR33420:SF3">
    <property type="entry name" value="FIMBRIAL SUBUNIT ELFA"/>
    <property type="match status" value="1"/>
</dbReference>
<proteinExistence type="predicted"/>
<dbReference type="AlphaFoldDB" id="A0AA38Y160"/>
<evidence type="ECO:0000259" key="3">
    <source>
        <dbReference type="Pfam" id="PF00419"/>
    </source>
</evidence>
<dbReference type="PANTHER" id="PTHR33420">
    <property type="entry name" value="FIMBRIAL SUBUNIT ELFA-RELATED"/>
    <property type="match status" value="1"/>
</dbReference>
<protein>
    <recommendedName>
        <fullName evidence="3">Fimbrial-type adhesion domain-containing protein</fullName>
    </recommendedName>
</protein>
<dbReference type="InterPro" id="IPR000259">
    <property type="entry name" value="Adhesion_dom_fimbrial"/>
</dbReference>
<organism evidence="4">
    <name type="scientific">Knufia peltigerae</name>
    <dbReference type="NCBI Taxonomy" id="1002370"/>
    <lineage>
        <taxon>Eukaryota</taxon>
        <taxon>Fungi</taxon>
        <taxon>Dikarya</taxon>
        <taxon>Ascomycota</taxon>
        <taxon>Pezizomycotina</taxon>
        <taxon>Eurotiomycetes</taxon>
        <taxon>Chaetothyriomycetidae</taxon>
        <taxon>Chaetothyriales</taxon>
        <taxon>Trichomeriaceae</taxon>
        <taxon>Knufia</taxon>
    </lineage>
</organism>
<dbReference type="GO" id="GO:0043709">
    <property type="term" value="P:cell adhesion involved in single-species biofilm formation"/>
    <property type="evidence" value="ECO:0007669"/>
    <property type="project" value="TreeGrafter"/>
</dbReference>
<feature type="chain" id="PRO_5041458613" description="Fimbrial-type adhesion domain-containing protein" evidence="2">
    <location>
        <begin position="24"/>
        <end position="205"/>
    </location>
</feature>
<dbReference type="EMBL" id="JAPDRN010000054">
    <property type="protein sequence ID" value="KAJ9632664.1"/>
    <property type="molecule type" value="Genomic_DNA"/>
</dbReference>
<keyword evidence="1 2" id="KW-0732">Signal</keyword>
<accession>A0AA38Y160</accession>
<feature type="signal peptide" evidence="2">
    <location>
        <begin position="1"/>
        <end position="23"/>
    </location>
</feature>
<evidence type="ECO:0000313" key="4">
    <source>
        <dbReference type="EMBL" id="KAJ9632664.1"/>
    </source>
</evidence>
<feature type="domain" description="Fimbrial-type adhesion" evidence="3">
    <location>
        <begin position="30"/>
        <end position="156"/>
    </location>
</feature>
<dbReference type="InterPro" id="IPR050263">
    <property type="entry name" value="Bact_Fimbrial_Adh_Pro"/>
</dbReference>
<evidence type="ECO:0000256" key="2">
    <source>
        <dbReference type="SAM" id="SignalP"/>
    </source>
</evidence>
<name>A0AA38Y160_9EURO</name>
<comment type="caution">
    <text evidence="4">The sequence shown here is derived from an EMBL/GenBank/DDBJ whole genome shotgun (WGS) entry which is preliminary data.</text>
</comment>
<evidence type="ECO:0000256" key="1">
    <source>
        <dbReference type="ARBA" id="ARBA00022729"/>
    </source>
</evidence>
<dbReference type="Pfam" id="PF00419">
    <property type="entry name" value="Fimbrial"/>
    <property type="match status" value="1"/>
</dbReference>
<dbReference type="InterPro" id="IPR036937">
    <property type="entry name" value="Adhesion_dom_fimbrial_sf"/>
</dbReference>
<dbReference type="Gene3D" id="2.60.40.1090">
    <property type="entry name" value="Fimbrial-type adhesion domain"/>
    <property type="match status" value="1"/>
</dbReference>
<reference evidence="4" key="1">
    <citation type="submission" date="2022-10" db="EMBL/GenBank/DDBJ databases">
        <title>Culturing micro-colonial fungi from biological soil crusts in the Mojave desert and describing Neophaeococcomyces mojavensis, and introducing the new genera and species Taxawa tesnikishii.</title>
        <authorList>
            <person name="Kurbessoian T."/>
            <person name="Stajich J.E."/>
        </authorList>
    </citation>
    <scope>NUCLEOTIDE SEQUENCE</scope>
    <source>
        <strain evidence="4">TK_35</strain>
    </source>
</reference>
<dbReference type="InterPro" id="IPR008966">
    <property type="entry name" value="Adhesion_dom_sf"/>
</dbReference>
<dbReference type="SUPFAM" id="SSF49401">
    <property type="entry name" value="Bacterial adhesins"/>
    <property type="match status" value="1"/>
</dbReference>
<sequence>MSRSFLQLATAAALCLSTSTAFADQATLTITGRVLPGTCTLAAPAIALDPVKADELVQGDNKLKAGSLDFTGCVGVSKATLSFAGTAADGDAERWKNTAATDAADGVSVALLAGATGSTYLKNGDTGIEVVVSGATASYPLRAGYYLPAVAGLTAGVDAHRTGIDVPVTGASARYDLRAAYYLPPAGVPEADGVSTEIVVTADYE</sequence>